<dbReference type="GO" id="GO:0009986">
    <property type="term" value="C:cell surface"/>
    <property type="evidence" value="ECO:0007669"/>
    <property type="project" value="TreeGrafter"/>
</dbReference>
<keyword evidence="2" id="KW-0378">Hydrolase</keyword>
<keyword evidence="8" id="KW-0175">Coiled coil</keyword>
<reference evidence="10" key="1">
    <citation type="submission" date="2021-01" db="EMBL/GenBank/DDBJ databases">
        <authorList>
            <person name="Kaushik A."/>
        </authorList>
    </citation>
    <scope>NUCLEOTIDE SEQUENCE</scope>
    <source>
        <strain evidence="10">AG5</strain>
    </source>
</reference>
<organism evidence="10 11">
    <name type="scientific">Rhizoctonia solani</name>
    <dbReference type="NCBI Taxonomy" id="456999"/>
    <lineage>
        <taxon>Eukaryota</taxon>
        <taxon>Fungi</taxon>
        <taxon>Dikarya</taxon>
        <taxon>Basidiomycota</taxon>
        <taxon>Agaricomycotina</taxon>
        <taxon>Agaricomycetes</taxon>
        <taxon>Cantharellales</taxon>
        <taxon>Ceratobasidiaceae</taxon>
        <taxon>Rhizoctonia</taxon>
    </lineage>
</organism>
<dbReference type="Gene3D" id="3.20.20.80">
    <property type="entry name" value="Glycosidases"/>
    <property type="match status" value="1"/>
</dbReference>
<dbReference type="AlphaFoldDB" id="A0A8H3E620"/>
<keyword evidence="4" id="KW-0326">Glycosidase</keyword>
<keyword evidence="3" id="KW-0325">Glycoprotein</keyword>
<dbReference type="Proteomes" id="UP000663827">
    <property type="component" value="Unassembled WGS sequence"/>
</dbReference>
<evidence type="ECO:0000256" key="2">
    <source>
        <dbReference type="ARBA" id="ARBA00022801"/>
    </source>
</evidence>
<dbReference type="PANTHER" id="PTHR31297">
    <property type="entry name" value="GLUCAN ENDO-1,6-BETA-GLUCOSIDASE B"/>
    <property type="match status" value="1"/>
</dbReference>
<evidence type="ECO:0000256" key="1">
    <source>
        <dbReference type="ARBA" id="ARBA00005641"/>
    </source>
</evidence>
<evidence type="ECO:0000256" key="8">
    <source>
        <dbReference type="SAM" id="Coils"/>
    </source>
</evidence>
<evidence type="ECO:0000256" key="9">
    <source>
        <dbReference type="SAM" id="MobiDB-lite"/>
    </source>
</evidence>
<gene>
    <name evidence="10" type="ORF">RDB_LOCUS124406</name>
</gene>
<evidence type="ECO:0000256" key="4">
    <source>
        <dbReference type="ARBA" id="ARBA00023295"/>
    </source>
</evidence>
<dbReference type="InterPro" id="IPR017853">
    <property type="entry name" value="GH"/>
</dbReference>
<comment type="caution">
    <text evidence="10">The sequence shown here is derived from an EMBL/GenBank/DDBJ whole genome shotgun (WGS) entry which is preliminary data.</text>
</comment>
<evidence type="ECO:0000256" key="6">
    <source>
        <dbReference type="ARBA" id="ARBA00036824"/>
    </source>
</evidence>
<feature type="region of interest" description="Disordered" evidence="9">
    <location>
        <begin position="550"/>
        <end position="581"/>
    </location>
</feature>
<evidence type="ECO:0000256" key="5">
    <source>
        <dbReference type="ARBA" id="ARBA00023316"/>
    </source>
</evidence>
<dbReference type="GO" id="GO:0004338">
    <property type="term" value="F:glucan exo-1,3-beta-glucosidase activity"/>
    <property type="evidence" value="ECO:0007669"/>
    <property type="project" value="UniProtKB-EC"/>
</dbReference>
<sequence>MGQAQATSTWDTYEPSYETTPGTYRIVHDATNKTLQINEGTQMLIIRDREDPSSGTGREQNDHWFIIRSGDAFIFKHFQSECYISGLPWLPANARPICATHYPSTWAIRVKKDSDELRCAITIPVGWNEFQSKSGYVGIGVNSGNVRLCLIPLSGKEELDHIWRLERIGDTTFEEDCAHKVREMERQLSAANDRCASSELKLQAMQQQLDTQKAELACLHNELSTQAAELKRTQIESNQQSTELKQQNEVLGKIRKLLDTKERSLSERIKGSCENNETAPEKVQGEMLRRLEVAGGEVVGDSHPYFAFADTLDSSPLAQQVTRPCTRWGARFNTTMDDYGFAAAGEWSLAFNDCGLYLNGASSGARYDGTLSTYKGPRIGSCDPWIDASEWSDAVKDNLKQFALAHMDAFQNYFFWTWKIGASSASGKVNSPLWSYSHGLENGYMPTDPREAAGTCGNTNPRAGALKPSQTSYVSQTIAAALRSSHPFPPTSLADQANAAALPTYTPTGTPVTMPAPTFTSATVSVGSGWVGGSGGWQGDYVPVEGCTYPDPWDAESASVPSQCSGRRRLVREPRVTPPPA</sequence>
<evidence type="ECO:0000313" key="10">
    <source>
        <dbReference type="EMBL" id="CAE7188143.1"/>
    </source>
</evidence>
<evidence type="ECO:0000256" key="7">
    <source>
        <dbReference type="ARBA" id="ARBA00038929"/>
    </source>
</evidence>
<dbReference type="EMBL" id="CAJNJQ010002911">
    <property type="protein sequence ID" value="CAE7188143.1"/>
    <property type="molecule type" value="Genomic_DNA"/>
</dbReference>
<protein>
    <recommendedName>
        <fullName evidence="7">glucan 1,3-beta-glucosidase</fullName>
        <ecNumber evidence="7">3.2.1.58</ecNumber>
    </recommendedName>
</protein>
<dbReference type="SUPFAM" id="SSF51445">
    <property type="entry name" value="(Trans)glycosidases"/>
    <property type="match status" value="1"/>
</dbReference>
<accession>A0A8H3E620</accession>
<keyword evidence="5" id="KW-0961">Cell wall biogenesis/degradation</keyword>
<dbReference type="PANTHER" id="PTHR31297:SF34">
    <property type="entry name" value="GLUCAN 1,3-BETA-GLUCOSIDASE 2"/>
    <property type="match status" value="1"/>
</dbReference>
<dbReference type="EC" id="3.2.1.58" evidence="7"/>
<dbReference type="GO" id="GO:0071555">
    <property type="term" value="P:cell wall organization"/>
    <property type="evidence" value="ECO:0007669"/>
    <property type="project" value="UniProtKB-KW"/>
</dbReference>
<dbReference type="GO" id="GO:0005576">
    <property type="term" value="C:extracellular region"/>
    <property type="evidence" value="ECO:0007669"/>
    <property type="project" value="TreeGrafter"/>
</dbReference>
<dbReference type="GO" id="GO:0009251">
    <property type="term" value="P:glucan catabolic process"/>
    <property type="evidence" value="ECO:0007669"/>
    <property type="project" value="TreeGrafter"/>
</dbReference>
<dbReference type="InterPro" id="IPR050386">
    <property type="entry name" value="Glycosyl_hydrolase_5"/>
</dbReference>
<proteinExistence type="inferred from homology"/>
<dbReference type="OrthoDB" id="3262441at2759"/>
<name>A0A8H3E620_9AGAM</name>
<comment type="similarity">
    <text evidence="1">Belongs to the glycosyl hydrolase 5 (cellulase A) family.</text>
</comment>
<evidence type="ECO:0000256" key="3">
    <source>
        <dbReference type="ARBA" id="ARBA00023180"/>
    </source>
</evidence>
<feature type="coiled-coil region" evidence="8">
    <location>
        <begin position="181"/>
        <end position="222"/>
    </location>
</feature>
<comment type="catalytic activity">
    <reaction evidence="6">
        <text>Successive hydrolysis of beta-D-glucose units from the non-reducing ends of (1-&gt;3)-beta-D-glucans, releasing alpha-glucose.</text>
        <dbReference type="EC" id="3.2.1.58"/>
    </reaction>
</comment>
<evidence type="ECO:0000313" key="11">
    <source>
        <dbReference type="Proteomes" id="UP000663827"/>
    </source>
</evidence>